<evidence type="ECO:0000313" key="3">
    <source>
        <dbReference type="EMBL" id="KQH82989.1"/>
    </source>
</evidence>
<dbReference type="OrthoDB" id="86307at2157"/>
<dbReference type="Proteomes" id="UP000182125">
    <property type="component" value="Unassembled WGS sequence"/>
</dbReference>
<dbReference type="Proteomes" id="UP000250136">
    <property type="component" value="Chromosome"/>
</dbReference>
<organism evidence="3 5">
    <name type="scientific">Thermococcus thioreducens</name>
    <dbReference type="NCBI Taxonomy" id="277988"/>
    <lineage>
        <taxon>Archaea</taxon>
        <taxon>Methanobacteriati</taxon>
        <taxon>Methanobacteriota</taxon>
        <taxon>Thermococci</taxon>
        <taxon>Thermococcales</taxon>
        <taxon>Thermococcaceae</taxon>
        <taxon>Thermococcus</taxon>
    </lineage>
</organism>
<keyword evidence="1" id="KW-0812">Transmembrane</keyword>
<keyword evidence="1" id="KW-1133">Transmembrane helix</keyword>
<evidence type="ECO:0000313" key="5">
    <source>
        <dbReference type="Proteomes" id="UP000051862"/>
    </source>
</evidence>
<dbReference type="STRING" id="277988.SAMN05216170_1004"/>
<proteinExistence type="predicted"/>
<dbReference type="KEGG" id="ttd:A3L14_04815"/>
<dbReference type="EMBL" id="FOIW01000001">
    <property type="protein sequence ID" value="SEV94158.1"/>
    <property type="molecule type" value="Genomic_DNA"/>
</dbReference>
<reference evidence="6" key="3">
    <citation type="submission" date="2016-10" db="EMBL/GenBank/DDBJ databases">
        <authorList>
            <person name="Varghese N."/>
            <person name="Submissions S."/>
        </authorList>
    </citation>
    <scope>NUCLEOTIDE SEQUENCE [LARGE SCALE GENOMIC DNA]</scope>
    <source>
        <strain evidence="6">OGL-20</strain>
    </source>
</reference>
<feature type="transmembrane region" description="Helical" evidence="1">
    <location>
        <begin position="20"/>
        <end position="47"/>
    </location>
</feature>
<evidence type="ECO:0000256" key="1">
    <source>
        <dbReference type="SAM" id="Phobius"/>
    </source>
</evidence>
<evidence type="ECO:0000313" key="6">
    <source>
        <dbReference type="Proteomes" id="UP000182125"/>
    </source>
</evidence>
<gene>
    <name evidence="2" type="ORF">A3L14_04815</name>
    <name evidence="3" type="ORF">AMR53_01810</name>
    <name evidence="4" type="ORF">SAMN05216170_1004</name>
</gene>
<dbReference type="Pfam" id="PF06195">
    <property type="entry name" value="DUF996"/>
    <property type="match status" value="1"/>
</dbReference>
<dbReference type="EMBL" id="CP015105">
    <property type="protein sequence ID" value="ASJ12250.1"/>
    <property type="molecule type" value="Genomic_DNA"/>
</dbReference>
<evidence type="ECO:0000313" key="4">
    <source>
        <dbReference type="EMBL" id="SEV94158.1"/>
    </source>
</evidence>
<protein>
    <submittedName>
        <fullName evidence="4">Uncharacterized membrane protein</fullName>
    </submittedName>
</protein>
<keyword evidence="1" id="KW-0472">Membrane</keyword>
<evidence type="ECO:0000313" key="2">
    <source>
        <dbReference type="EMBL" id="ASJ12250.1"/>
    </source>
</evidence>
<feature type="transmembrane region" description="Helical" evidence="1">
    <location>
        <begin position="120"/>
        <end position="141"/>
    </location>
</feature>
<feature type="transmembrane region" description="Helical" evidence="1">
    <location>
        <begin position="162"/>
        <end position="190"/>
    </location>
</feature>
<reference evidence="2 7" key="2">
    <citation type="submission" date="2016-04" db="EMBL/GenBank/DDBJ databases">
        <title>Complete genome sequence of Thermococcus thioreducens type strain OGL-20P.</title>
        <authorList>
            <person name="Oger P.M."/>
        </authorList>
    </citation>
    <scope>NUCLEOTIDE SEQUENCE [LARGE SCALE GENOMIC DNA]</scope>
    <source>
        <strain evidence="2 7">OGL-20P</strain>
    </source>
</reference>
<dbReference type="InterPro" id="IPR010397">
    <property type="entry name" value="DUF996"/>
</dbReference>
<reference evidence="4" key="4">
    <citation type="submission" date="2016-10" db="EMBL/GenBank/DDBJ databases">
        <authorList>
            <person name="de Groot N.N."/>
        </authorList>
    </citation>
    <scope>NUCLEOTIDE SEQUENCE [LARGE SCALE GENOMIC DNA]</scope>
    <source>
        <strain evidence="4">OGL-20</strain>
    </source>
</reference>
<accession>A0A0Q2QSI2</accession>
<reference evidence="3 5" key="1">
    <citation type="submission" date="2015-08" db="EMBL/GenBank/DDBJ databases">
        <title>Thermococcus thioreducens DSM 14981 genome sequencing.</title>
        <authorList>
            <person name="Hong S.-J."/>
            <person name="Kim M.-C."/>
            <person name="Shin J.-H."/>
        </authorList>
    </citation>
    <scope>NUCLEOTIDE SEQUENCE [LARGE SCALE GENOMIC DNA]</scope>
    <source>
        <strain evidence="3 5">DSM 14981</strain>
    </source>
</reference>
<dbReference type="EMBL" id="LIXN01000003">
    <property type="protein sequence ID" value="KQH82989.1"/>
    <property type="molecule type" value="Genomic_DNA"/>
</dbReference>
<dbReference type="Proteomes" id="UP000051862">
    <property type="component" value="Unassembled WGS sequence"/>
</dbReference>
<keyword evidence="7" id="KW-1185">Reference proteome</keyword>
<name>A0A0Q2QSI2_9EURY</name>
<dbReference type="PATRIC" id="fig|277988.4.peg.381"/>
<evidence type="ECO:0000313" key="7">
    <source>
        <dbReference type="Proteomes" id="UP000250136"/>
    </source>
</evidence>
<dbReference type="AlphaFoldDB" id="A0A0Q2QSI2"/>
<sequence length="212" mass="23150">MGVDVSSEKNLGLWGSIIGLVGAFVPYLGSVLALVGFILVLVALKGIGDKVKDDRPFKYYLLAFISAIGVVVIFAIVVFTSLFAFSGFGVIEETHSLVTTPEGETVVMPPHEVQHSSPTFVIAGVFLFFLVVMIVVAYFEMKTWGAMYEITGTKEFNDASTWYKWGAITAIILVGFLLMFIGRIFVILGFSNMPKELEQKGTGDFIVDSPII</sequence>
<feature type="transmembrane region" description="Helical" evidence="1">
    <location>
        <begin position="59"/>
        <end position="85"/>
    </location>
</feature>